<proteinExistence type="predicted"/>
<feature type="transmembrane region" description="Helical" evidence="2">
    <location>
        <begin position="6"/>
        <end position="29"/>
    </location>
</feature>
<organism evidence="3 4">
    <name type="scientific">Mizuhopecten yessoensis</name>
    <name type="common">Japanese scallop</name>
    <name type="synonym">Patinopecten yessoensis</name>
    <dbReference type="NCBI Taxonomy" id="6573"/>
    <lineage>
        <taxon>Eukaryota</taxon>
        <taxon>Metazoa</taxon>
        <taxon>Spiralia</taxon>
        <taxon>Lophotrochozoa</taxon>
        <taxon>Mollusca</taxon>
        <taxon>Bivalvia</taxon>
        <taxon>Autobranchia</taxon>
        <taxon>Pteriomorphia</taxon>
        <taxon>Pectinida</taxon>
        <taxon>Pectinoidea</taxon>
        <taxon>Pectinidae</taxon>
        <taxon>Mizuhopecten</taxon>
    </lineage>
</organism>
<protein>
    <submittedName>
        <fullName evidence="3">Uncharacterized protein</fullName>
    </submittedName>
</protein>
<keyword evidence="2" id="KW-0812">Transmembrane</keyword>
<feature type="region of interest" description="Disordered" evidence="1">
    <location>
        <begin position="144"/>
        <end position="163"/>
    </location>
</feature>
<feature type="region of interest" description="Disordered" evidence="1">
    <location>
        <begin position="104"/>
        <end position="134"/>
    </location>
</feature>
<gene>
    <name evidence="3" type="ORF">KP79_PYT04600</name>
</gene>
<dbReference type="OrthoDB" id="10401022at2759"/>
<accession>A0A210QX51</accession>
<dbReference type="Proteomes" id="UP000242188">
    <property type="component" value="Unassembled WGS sequence"/>
</dbReference>
<sequence length="163" mass="18474">MQLKGVAAAVVITIALSACALLASILFLWRRELLCFKKLRIDHNIANRTYDPSFSNKPDLQGDRVTHDSNYDEVDEHISGPCDDIVEEDQFATTDDVYAHPTFDYEVEDDGDENKQKSYIDMGASLPPQNDTSADEEYVYMGDDVSNKSDENEDEDMYSYIKP</sequence>
<evidence type="ECO:0000313" key="3">
    <source>
        <dbReference type="EMBL" id="OWF53283.1"/>
    </source>
</evidence>
<name>A0A210QX51_MIZYE</name>
<reference evidence="3 4" key="1">
    <citation type="journal article" date="2017" name="Nat. Ecol. Evol.">
        <title>Scallop genome provides insights into evolution of bilaterian karyotype and development.</title>
        <authorList>
            <person name="Wang S."/>
            <person name="Zhang J."/>
            <person name="Jiao W."/>
            <person name="Li J."/>
            <person name="Xun X."/>
            <person name="Sun Y."/>
            <person name="Guo X."/>
            <person name="Huan P."/>
            <person name="Dong B."/>
            <person name="Zhang L."/>
            <person name="Hu X."/>
            <person name="Sun X."/>
            <person name="Wang J."/>
            <person name="Zhao C."/>
            <person name="Wang Y."/>
            <person name="Wang D."/>
            <person name="Huang X."/>
            <person name="Wang R."/>
            <person name="Lv J."/>
            <person name="Li Y."/>
            <person name="Zhang Z."/>
            <person name="Liu B."/>
            <person name="Lu W."/>
            <person name="Hui Y."/>
            <person name="Liang J."/>
            <person name="Zhou Z."/>
            <person name="Hou R."/>
            <person name="Li X."/>
            <person name="Liu Y."/>
            <person name="Li H."/>
            <person name="Ning X."/>
            <person name="Lin Y."/>
            <person name="Zhao L."/>
            <person name="Xing Q."/>
            <person name="Dou J."/>
            <person name="Li Y."/>
            <person name="Mao J."/>
            <person name="Guo H."/>
            <person name="Dou H."/>
            <person name="Li T."/>
            <person name="Mu C."/>
            <person name="Jiang W."/>
            <person name="Fu Q."/>
            <person name="Fu X."/>
            <person name="Miao Y."/>
            <person name="Liu J."/>
            <person name="Yu Q."/>
            <person name="Li R."/>
            <person name="Liao H."/>
            <person name="Li X."/>
            <person name="Kong Y."/>
            <person name="Jiang Z."/>
            <person name="Chourrout D."/>
            <person name="Li R."/>
            <person name="Bao Z."/>
        </authorList>
    </citation>
    <scope>NUCLEOTIDE SEQUENCE [LARGE SCALE GENOMIC DNA]</scope>
    <source>
        <strain evidence="3 4">PY_sf001</strain>
    </source>
</reference>
<evidence type="ECO:0000313" key="4">
    <source>
        <dbReference type="Proteomes" id="UP000242188"/>
    </source>
</evidence>
<keyword evidence="4" id="KW-1185">Reference proteome</keyword>
<evidence type="ECO:0000256" key="2">
    <source>
        <dbReference type="SAM" id="Phobius"/>
    </source>
</evidence>
<dbReference type="PROSITE" id="PS51257">
    <property type="entry name" value="PROKAR_LIPOPROTEIN"/>
    <property type="match status" value="1"/>
</dbReference>
<comment type="caution">
    <text evidence="3">The sequence shown here is derived from an EMBL/GenBank/DDBJ whole genome shotgun (WGS) entry which is preliminary data.</text>
</comment>
<keyword evidence="2" id="KW-1133">Transmembrane helix</keyword>
<dbReference type="AlphaFoldDB" id="A0A210QX51"/>
<keyword evidence="2" id="KW-0472">Membrane</keyword>
<evidence type="ECO:0000256" key="1">
    <source>
        <dbReference type="SAM" id="MobiDB-lite"/>
    </source>
</evidence>
<dbReference type="EMBL" id="NEDP02001444">
    <property type="protein sequence ID" value="OWF53283.1"/>
    <property type="molecule type" value="Genomic_DNA"/>
</dbReference>